<name>A0A8X6P1Y0_NEPPI</name>
<evidence type="ECO:0000313" key="2">
    <source>
        <dbReference type="Proteomes" id="UP000887013"/>
    </source>
</evidence>
<gene>
    <name evidence="1" type="ORF">NPIL_79281</name>
</gene>
<sequence length="88" mass="10293">MEDIQTTESCDLLAEDLLPRWRDIQTTRSCDLLRRTCCPRIMEYSKPTDLVTYSREGTAEEMFRPTRSCDLLAGLARDYGRYSNHQIL</sequence>
<protein>
    <submittedName>
        <fullName evidence="1">Uncharacterized protein</fullName>
    </submittedName>
</protein>
<keyword evidence="2" id="KW-1185">Reference proteome</keyword>
<dbReference type="Proteomes" id="UP000887013">
    <property type="component" value="Unassembled WGS sequence"/>
</dbReference>
<evidence type="ECO:0000313" key="1">
    <source>
        <dbReference type="EMBL" id="GFT44138.1"/>
    </source>
</evidence>
<proteinExistence type="predicted"/>
<dbReference type="EMBL" id="BMAW01015505">
    <property type="protein sequence ID" value="GFT44138.1"/>
    <property type="molecule type" value="Genomic_DNA"/>
</dbReference>
<organism evidence="1 2">
    <name type="scientific">Nephila pilipes</name>
    <name type="common">Giant wood spider</name>
    <name type="synonym">Nephila maculata</name>
    <dbReference type="NCBI Taxonomy" id="299642"/>
    <lineage>
        <taxon>Eukaryota</taxon>
        <taxon>Metazoa</taxon>
        <taxon>Ecdysozoa</taxon>
        <taxon>Arthropoda</taxon>
        <taxon>Chelicerata</taxon>
        <taxon>Arachnida</taxon>
        <taxon>Araneae</taxon>
        <taxon>Araneomorphae</taxon>
        <taxon>Entelegynae</taxon>
        <taxon>Araneoidea</taxon>
        <taxon>Nephilidae</taxon>
        <taxon>Nephila</taxon>
    </lineage>
</organism>
<dbReference type="AlphaFoldDB" id="A0A8X6P1Y0"/>
<reference evidence="1" key="1">
    <citation type="submission" date="2020-08" db="EMBL/GenBank/DDBJ databases">
        <title>Multicomponent nature underlies the extraordinary mechanical properties of spider dragline silk.</title>
        <authorList>
            <person name="Kono N."/>
            <person name="Nakamura H."/>
            <person name="Mori M."/>
            <person name="Yoshida Y."/>
            <person name="Ohtoshi R."/>
            <person name="Malay A.D."/>
            <person name="Moran D.A.P."/>
            <person name="Tomita M."/>
            <person name="Numata K."/>
            <person name="Arakawa K."/>
        </authorList>
    </citation>
    <scope>NUCLEOTIDE SEQUENCE</scope>
</reference>
<comment type="caution">
    <text evidence="1">The sequence shown here is derived from an EMBL/GenBank/DDBJ whole genome shotgun (WGS) entry which is preliminary data.</text>
</comment>
<accession>A0A8X6P1Y0</accession>